<organism evidence="1 2">
    <name type="scientific">Fusarium venenatum</name>
    <dbReference type="NCBI Taxonomy" id="56646"/>
    <lineage>
        <taxon>Eukaryota</taxon>
        <taxon>Fungi</taxon>
        <taxon>Dikarya</taxon>
        <taxon>Ascomycota</taxon>
        <taxon>Pezizomycotina</taxon>
        <taxon>Sordariomycetes</taxon>
        <taxon>Hypocreomycetidae</taxon>
        <taxon>Hypocreales</taxon>
        <taxon>Nectriaceae</taxon>
        <taxon>Fusarium</taxon>
    </lineage>
</organism>
<protein>
    <submittedName>
        <fullName evidence="1">Uncharacterized protein</fullName>
    </submittedName>
</protein>
<dbReference type="EMBL" id="LN649230">
    <property type="protein sequence ID" value="CEI62657.1"/>
    <property type="molecule type" value="Genomic_DNA"/>
</dbReference>
<accession>A0A2L2TE29</accession>
<sequence>MTNGGEKSMCRQDRHRISILGSWFAEGVKGLCFILELFDDANGIGGFVLIAMCSLIRIEMIRPVSSSRF</sequence>
<reference evidence="2" key="1">
    <citation type="submission" date="2014-10" db="EMBL/GenBank/DDBJ databases">
        <authorList>
            <person name="King R."/>
        </authorList>
    </citation>
    <scope>NUCLEOTIDE SEQUENCE [LARGE SCALE GENOMIC DNA]</scope>
    <source>
        <strain evidence="2">A3/5</strain>
    </source>
</reference>
<evidence type="ECO:0000313" key="2">
    <source>
        <dbReference type="Proteomes" id="UP000245910"/>
    </source>
</evidence>
<dbReference type="AlphaFoldDB" id="A0A2L2TE29"/>
<proteinExistence type="predicted"/>
<evidence type="ECO:0000313" key="1">
    <source>
        <dbReference type="EMBL" id="CEI62657.1"/>
    </source>
</evidence>
<dbReference type="Proteomes" id="UP000245910">
    <property type="component" value="Chromosome II"/>
</dbReference>
<name>A0A2L2TE29_9HYPO</name>
<keyword evidence="2" id="KW-1185">Reference proteome</keyword>